<evidence type="ECO:0000313" key="4">
    <source>
        <dbReference type="Proteomes" id="UP000196435"/>
    </source>
</evidence>
<reference evidence="4" key="2">
    <citation type="submission" date="2016-12" db="EMBL/GenBank/DDBJ databases">
        <authorList>
            <person name="Gaudriault S."/>
        </authorList>
    </citation>
    <scope>NUCLEOTIDE SEQUENCE [LARGE SCALE GENOMIC DNA]</scope>
    <source>
        <strain evidence="4">HGB1681 (deposited as PTA-6826 in the American Type Culture Collection)</strain>
    </source>
</reference>
<proteinExistence type="predicted"/>
<reference evidence="3" key="1">
    <citation type="submission" date="2016-12" db="EMBL/GenBank/DDBJ databases">
        <authorList>
            <person name="Song W.-J."/>
            <person name="Kurnit D.M."/>
        </authorList>
    </citation>
    <scope>NUCLEOTIDE SEQUENCE [LARGE SCALE GENOMIC DNA]</scope>
    <source>
        <strain evidence="3">HGB1681</strain>
    </source>
</reference>
<dbReference type="EMBL" id="NIBU01000066">
    <property type="protein sequence ID" value="PHM30153.1"/>
    <property type="molecule type" value="Genomic_DNA"/>
</dbReference>
<evidence type="ECO:0000313" key="2">
    <source>
        <dbReference type="EMBL" id="PHM30153.1"/>
    </source>
</evidence>
<evidence type="ECO:0000313" key="3">
    <source>
        <dbReference type="EMBL" id="SIP71918.1"/>
    </source>
</evidence>
<sequence>MFFKCERQDKVGWDSWFDDEDTTSDFMADRDQPNEQTRDES</sequence>
<feature type="compositionally biased region" description="Basic and acidic residues" evidence="1">
    <location>
        <begin position="27"/>
        <end position="41"/>
    </location>
</feature>
<accession>A0A1N6MST7</accession>
<dbReference type="Proteomes" id="UP000196435">
    <property type="component" value="Unassembled WGS sequence"/>
</dbReference>
<dbReference type="AlphaFoldDB" id="A0A1N6MST7"/>
<dbReference type="EMBL" id="FTLG01000034">
    <property type="protein sequence ID" value="SIP71918.1"/>
    <property type="molecule type" value="Genomic_DNA"/>
</dbReference>
<reference evidence="2 5" key="3">
    <citation type="journal article" date="2017" name="Nat. Microbiol.">
        <title>Natural product diversity associated with the nematode symbionts Photorhabdus and Xenorhabdus.</title>
        <authorList>
            <person name="Tobias N.J."/>
            <person name="Wolff H."/>
            <person name="Djahanschiri B."/>
            <person name="Grundmann F."/>
            <person name="Kronenwerth M."/>
            <person name="Shi Y.M."/>
            <person name="Simonyi S."/>
            <person name="Grun P."/>
            <person name="Shapiro-Ilan D."/>
            <person name="Pidot S.J."/>
            <person name="Stinear T.P."/>
            <person name="Ebersberger I."/>
            <person name="Bode H.B."/>
        </authorList>
    </citation>
    <scope>NUCLEOTIDE SEQUENCE [LARGE SCALE GENOMIC DNA]</scope>
    <source>
        <strain evidence="2 5">DSM 16336</strain>
    </source>
</reference>
<organism evidence="3 4">
    <name type="scientific">Xenorhabdus innexi</name>
    <dbReference type="NCBI Taxonomy" id="290109"/>
    <lineage>
        <taxon>Bacteria</taxon>
        <taxon>Pseudomonadati</taxon>
        <taxon>Pseudomonadota</taxon>
        <taxon>Gammaproteobacteria</taxon>
        <taxon>Enterobacterales</taxon>
        <taxon>Morganellaceae</taxon>
        <taxon>Xenorhabdus</taxon>
    </lineage>
</organism>
<protein>
    <submittedName>
        <fullName evidence="2">Antitoxin</fullName>
    </submittedName>
</protein>
<keyword evidence="5" id="KW-1185">Reference proteome</keyword>
<name>A0A1N6MST7_9GAMM</name>
<feature type="region of interest" description="Disordered" evidence="1">
    <location>
        <begin position="16"/>
        <end position="41"/>
    </location>
</feature>
<evidence type="ECO:0000313" key="5">
    <source>
        <dbReference type="Proteomes" id="UP000224871"/>
    </source>
</evidence>
<dbReference type="Proteomes" id="UP000224871">
    <property type="component" value="Unassembled WGS sequence"/>
</dbReference>
<evidence type="ECO:0000256" key="1">
    <source>
        <dbReference type="SAM" id="MobiDB-lite"/>
    </source>
</evidence>
<gene>
    <name evidence="2" type="ORF">Xinn_03479</name>
    <name evidence="3" type="ORF">XIS1_1290015</name>
</gene>
<dbReference type="RefSeq" id="WP_280176150.1">
    <property type="nucleotide sequence ID" value="NZ_CAWNQC010000266.1"/>
</dbReference>